<evidence type="ECO:0000313" key="4">
    <source>
        <dbReference type="Proteomes" id="UP000761264"/>
    </source>
</evidence>
<dbReference type="Pfam" id="PF00994">
    <property type="entry name" value="MoCF_biosynth"/>
    <property type="match status" value="1"/>
</dbReference>
<organism evidence="3 4">
    <name type="scientific">Pelagibius litoralis</name>
    <dbReference type="NCBI Taxonomy" id="374515"/>
    <lineage>
        <taxon>Bacteria</taxon>
        <taxon>Pseudomonadati</taxon>
        <taxon>Pseudomonadota</taxon>
        <taxon>Alphaproteobacteria</taxon>
        <taxon>Rhodospirillales</taxon>
        <taxon>Rhodovibrionaceae</taxon>
        <taxon>Pelagibius</taxon>
    </lineage>
</organism>
<gene>
    <name evidence="3" type="ORF">HBA54_13425</name>
</gene>
<evidence type="ECO:0000313" key="3">
    <source>
        <dbReference type="EMBL" id="NIA69596.1"/>
    </source>
</evidence>
<dbReference type="RefSeq" id="WP_167225345.1">
    <property type="nucleotide sequence ID" value="NZ_JAAQPH010000009.1"/>
</dbReference>
<protein>
    <submittedName>
        <fullName evidence="3">Competence/damage-inducible protein A</fullName>
    </submittedName>
</protein>
<dbReference type="InterPro" id="IPR056596">
    <property type="entry name" value="FLAD1_M"/>
</dbReference>
<dbReference type="PANTHER" id="PTHR13939">
    <property type="entry name" value="NICOTINAMIDE-NUCLEOTIDE AMIDOHYDROLASE PNCC"/>
    <property type="match status" value="1"/>
</dbReference>
<dbReference type="CDD" id="cd00885">
    <property type="entry name" value="cinA"/>
    <property type="match status" value="1"/>
</dbReference>
<keyword evidence="4" id="KW-1185">Reference proteome</keyword>
<dbReference type="AlphaFoldDB" id="A0A967EY59"/>
<evidence type="ECO:0000256" key="1">
    <source>
        <dbReference type="SAM" id="MobiDB-lite"/>
    </source>
</evidence>
<reference evidence="3" key="1">
    <citation type="submission" date="2020-03" db="EMBL/GenBank/DDBJ databases">
        <title>Genome of Pelagibius litoralis DSM 21314T.</title>
        <authorList>
            <person name="Wang G."/>
        </authorList>
    </citation>
    <scope>NUCLEOTIDE SEQUENCE</scope>
    <source>
        <strain evidence="3">DSM 21314</strain>
    </source>
</reference>
<dbReference type="Pfam" id="PF24102">
    <property type="entry name" value="FLAD1_M"/>
    <property type="match status" value="1"/>
</dbReference>
<sequence length="271" mass="29238">MTTPTVTACLLIIGNEILSGRTQDKNLAYIGEQLNLLGVRMMEVRVVPDDEAVIVSTLNEVRRRFDYVFTTGGIGPTHDDITAECVAKAFGVPLIVNPEARAILEAHYEAGQLNEARLRMARTPEGADLIDNPVSKAPGFQMENVFVMAGIPAIMQAMFQSLRHRLVGGAPLQSRTVTLALGEGTIAAALGKIQDQFPSVEIGSYPFNRNGNFGVRVVLRSTEEDQLEQACGVMDTMIAGFGSTGDWDRGTQQSGEVESREAPVSDERAAG</sequence>
<feature type="region of interest" description="Disordered" evidence="1">
    <location>
        <begin position="244"/>
        <end position="271"/>
    </location>
</feature>
<comment type="caution">
    <text evidence="3">The sequence shown here is derived from an EMBL/GenBank/DDBJ whole genome shotgun (WGS) entry which is preliminary data.</text>
</comment>
<evidence type="ECO:0000259" key="2">
    <source>
        <dbReference type="SMART" id="SM00852"/>
    </source>
</evidence>
<dbReference type="InterPro" id="IPR036425">
    <property type="entry name" value="MoaB/Mog-like_dom_sf"/>
</dbReference>
<feature type="compositionally biased region" description="Basic and acidic residues" evidence="1">
    <location>
        <begin position="257"/>
        <end position="271"/>
    </location>
</feature>
<accession>A0A967EY59</accession>
<dbReference type="EMBL" id="JAAQPH010000009">
    <property type="protein sequence ID" value="NIA69596.1"/>
    <property type="molecule type" value="Genomic_DNA"/>
</dbReference>
<dbReference type="InterPro" id="IPR050101">
    <property type="entry name" value="CinA"/>
</dbReference>
<dbReference type="PANTHER" id="PTHR13939:SF0">
    <property type="entry name" value="NMN AMIDOHYDROLASE-LIKE PROTEIN YFAY"/>
    <property type="match status" value="1"/>
</dbReference>
<dbReference type="InterPro" id="IPR001453">
    <property type="entry name" value="MoaB/Mog_dom"/>
</dbReference>
<name>A0A967EY59_9PROT</name>
<dbReference type="SMART" id="SM00852">
    <property type="entry name" value="MoCF_biosynth"/>
    <property type="match status" value="1"/>
</dbReference>
<dbReference type="SUPFAM" id="SSF53218">
    <property type="entry name" value="Molybdenum cofactor biosynthesis proteins"/>
    <property type="match status" value="1"/>
</dbReference>
<dbReference type="Gene3D" id="3.40.980.10">
    <property type="entry name" value="MoaB/Mog-like domain"/>
    <property type="match status" value="1"/>
</dbReference>
<dbReference type="Proteomes" id="UP000761264">
    <property type="component" value="Unassembled WGS sequence"/>
</dbReference>
<proteinExistence type="predicted"/>
<feature type="domain" description="MoaB/Mog" evidence="2">
    <location>
        <begin position="9"/>
        <end position="170"/>
    </location>
</feature>